<keyword evidence="9 14" id="KW-0560">Oxidoreductase</keyword>
<evidence type="ECO:0000256" key="6">
    <source>
        <dbReference type="ARBA" id="ARBA00022723"/>
    </source>
</evidence>
<dbReference type="EMBL" id="GEDC01024482">
    <property type="protein sequence ID" value="JAS12816.1"/>
    <property type="molecule type" value="Transcribed_RNA"/>
</dbReference>
<dbReference type="FunFam" id="1.10.630.10:FF:000042">
    <property type="entry name" value="Cytochrome P450"/>
    <property type="match status" value="1"/>
</dbReference>
<dbReference type="CDD" id="cd11056">
    <property type="entry name" value="CYP6-like"/>
    <property type="match status" value="1"/>
</dbReference>
<evidence type="ECO:0000256" key="14">
    <source>
        <dbReference type="RuleBase" id="RU000461"/>
    </source>
</evidence>
<dbReference type="PROSITE" id="PS00086">
    <property type="entry name" value="CYTOCHROME_P450"/>
    <property type="match status" value="1"/>
</dbReference>
<evidence type="ECO:0000256" key="2">
    <source>
        <dbReference type="ARBA" id="ARBA00004174"/>
    </source>
</evidence>
<evidence type="ECO:0000256" key="7">
    <source>
        <dbReference type="ARBA" id="ARBA00022824"/>
    </source>
</evidence>
<evidence type="ECO:0000313" key="16">
    <source>
        <dbReference type="EMBL" id="JAS12816.1"/>
    </source>
</evidence>
<evidence type="ECO:0000256" key="4">
    <source>
        <dbReference type="ARBA" id="ARBA00010617"/>
    </source>
</evidence>
<keyword evidence="15" id="KW-0812">Transmembrane</keyword>
<keyword evidence="10 13" id="KW-0408">Iron</keyword>
<evidence type="ECO:0000256" key="8">
    <source>
        <dbReference type="ARBA" id="ARBA00022848"/>
    </source>
</evidence>
<dbReference type="GO" id="GO:0005789">
    <property type="term" value="C:endoplasmic reticulum membrane"/>
    <property type="evidence" value="ECO:0007669"/>
    <property type="project" value="UniProtKB-SubCell"/>
</dbReference>
<comment type="similarity">
    <text evidence="4 14">Belongs to the cytochrome P450 family.</text>
</comment>
<keyword evidence="8" id="KW-0492">Microsome</keyword>
<dbReference type="GO" id="GO:0016705">
    <property type="term" value="F:oxidoreductase activity, acting on paired donors, with incorporation or reduction of molecular oxygen"/>
    <property type="evidence" value="ECO:0007669"/>
    <property type="project" value="InterPro"/>
</dbReference>
<dbReference type="PRINTS" id="PR00463">
    <property type="entry name" value="EP450I"/>
</dbReference>
<evidence type="ECO:0000256" key="3">
    <source>
        <dbReference type="ARBA" id="ARBA00004406"/>
    </source>
</evidence>
<comment type="cofactor">
    <cofactor evidence="1 13">
        <name>heme</name>
        <dbReference type="ChEBI" id="CHEBI:30413"/>
    </cofactor>
</comment>
<dbReference type="PRINTS" id="PR00385">
    <property type="entry name" value="P450"/>
</dbReference>
<evidence type="ECO:0000256" key="12">
    <source>
        <dbReference type="ARBA" id="ARBA00023136"/>
    </source>
</evidence>
<dbReference type="InterPro" id="IPR002401">
    <property type="entry name" value="Cyt_P450_E_grp-I"/>
</dbReference>
<dbReference type="Pfam" id="PF00067">
    <property type="entry name" value="p450"/>
    <property type="match status" value="2"/>
</dbReference>
<keyword evidence="15" id="KW-1133">Transmembrane helix</keyword>
<keyword evidence="11 14" id="KW-0503">Monooxygenase</keyword>
<evidence type="ECO:0000256" key="10">
    <source>
        <dbReference type="ARBA" id="ARBA00023004"/>
    </source>
</evidence>
<dbReference type="PANTHER" id="PTHR24292:SF100">
    <property type="entry name" value="CYTOCHROME P450 6A16, ISOFORM B-RELATED"/>
    <property type="match status" value="1"/>
</dbReference>
<dbReference type="AlphaFoldDB" id="A0A1B6CH33"/>
<dbReference type="Gene3D" id="1.10.630.10">
    <property type="entry name" value="Cytochrome P450"/>
    <property type="match status" value="1"/>
</dbReference>
<evidence type="ECO:0000256" key="11">
    <source>
        <dbReference type="ARBA" id="ARBA00023033"/>
    </source>
</evidence>
<proteinExistence type="inferred from homology"/>
<dbReference type="InterPro" id="IPR036396">
    <property type="entry name" value="Cyt_P450_sf"/>
</dbReference>
<keyword evidence="7" id="KW-0256">Endoplasmic reticulum</keyword>
<comment type="subcellular location">
    <subcellularLocation>
        <location evidence="3">Endoplasmic reticulum membrane</location>
        <topology evidence="3">Peripheral membrane protein</topology>
    </subcellularLocation>
    <subcellularLocation>
        <location evidence="2">Microsome membrane</location>
        <topology evidence="2">Peripheral membrane protein</topology>
    </subcellularLocation>
</comment>
<feature type="transmembrane region" description="Helical" evidence="15">
    <location>
        <begin position="7"/>
        <end position="24"/>
    </location>
</feature>
<protein>
    <recommendedName>
        <fullName evidence="17">Cytochrome P450</fullName>
    </recommendedName>
</protein>
<evidence type="ECO:0008006" key="17">
    <source>
        <dbReference type="Google" id="ProtNLM"/>
    </source>
</evidence>
<organism evidence="16">
    <name type="scientific">Clastoptera arizonana</name>
    <name type="common">Arizona spittle bug</name>
    <dbReference type="NCBI Taxonomy" id="38151"/>
    <lineage>
        <taxon>Eukaryota</taxon>
        <taxon>Metazoa</taxon>
        <taxon>Ecdysozoa</taxon>
        <taxon>Arthropoda</taxon>
        <taxon>Hexapoda</taxon>
        <taxon>Insecta</taxon>
        <taxon>Pterygota</taxon>
        <taxon>Neoptera</taxon>
        <taxon>Paraneoptera</taxon>
        <taxon>Hemiptera</taxon>
        <taxon>Auchenorrhyncha</taxon>
        <taxon>Cercopoidea</taxon>
        <taxon>Clastopteridae</taxon>
        <taxon>Clastoptera</taxon>
    </lineage>
</organism>
<reference evidence="16" key="1">
    <citation type="submission" date="2015-12" db="EMBL/GenBank/DDBJ databases">
        <title>De novo transcriptome assembly of four potential Pierce s Disease insect vectors from Arizona vineyards.</title>
        <authorList>
            <person name="Tassone E.E."/>
        </authorList>
    </citation>
    <scope>NUCLEOTIDE SEQUENCE</scope>
</reference>
<dbReference type="GO" id="GO:0004497">
    <property type="term" value="F:monooxygenase activity"/>
    <property type="evidence" value="ECO:0007669"/>
    <property type="project" value="UniProtKB-KW"/>
</dbReference>
<gene>
    <name evidence="16" type="ORF">g.35203</name>
</gene>
<sequence>MFDLSDYVCLLLVTVLTVLLYWYSTSSFGYWSKRGVPYIKPLPLFGNIKDQLLNKKPMLEVYHEFYQQLKEHRFGGFYQMKIPTLMVIEPELCERVLVKDFQYFYDRGFHLDPEREPLSVNLPLAEGATWRNLRYKLAPTFTTGKLKGMFDQIKTCSDILVGHVEQESHLGAIDFKTLLGGFTFDVIASCAFGLSFDKNDAMKRKLREIINNVIQPSKLTMFKQMLIVLYSPLAKMLGLKFFSKKVEVLLANLVEETIKYRDENAVNRNDFLQLMLNVRKQEESGKFDRLTEELHPEDEVINQMKHAEVGEGEEEGHKVFMSNAVITANSFVFFLAGSDSVSSAIGLIVYCLTEHPEIQEKVYQEITSVTERHGGKWTYQSVKEMVYLNQVMQEALRLFPLGFVLPRICTKDYRIPGTDVIIEKGTRVSIPVYSIHRDPRYYDSPEKFDPERFAGNNFKPNPRYIPFGDGPRTCIAIRFAILEVQVLLARLISEFKVRLNKKTKTPIRFCNTPNGLNVVGSLWFDFEKRT</sequence>
<dbReference type="SUPFAM" id="SSF48264">
    <property type="entry name" value="Cytochrome P450"/>
    <property type="match status" value="1"/>
</dbReference>
<evidence type="ECO:0000256" key="1">
    <source>
        <dbReference type="ARBA" id="ARBA00001971"/>
    </source>
</evidence>
<accession>A0A1B6CH33</accession>
<dbReference type="InterPro" id="IPR017972">
    <property type="entry name" value="Cyt_P450_CS"/>
</dbReference>
<dbReference type="PANTHER" id="PTHR24292">
    <property type="entry name" value="CYTOCHROME P450"/>
    <property type="match status" value="1"/>
</dbReference>
<evidence type="ECO:0000256" key="15">
    <source>
        <dbReference type="SAM" id="Phobius"/>
    </source>
</evidence>
<keyword evidence="5 13" id="KW-0349">Heme</keyword>
<dbReference type="GO" id="GO:0020037">
    <property type="term" value="F:heme binding"/>
    <property type="evidence" value="ECO:0007669"/>
    <property type="project" value="InterPro"/>
</dbReference>
<evidence type="ECO:0000256" key="9">
    <source>
        <dbReference type="ARBA" id="ARBA00023002"/>
    </source>
</evidence>
<evidence type="ECO:0000256" key="5">
    <source>
        <dbReference type="ARBA" id="ARBA00022617"/>
    </source>
</evidence>
<name>A0A1B6CH33_9HEMI</name>
<keyword evidence="12 15" id="KW-0472">Membrane</keyword>
<feature type="binding site" description="axial binding residue" evidence="13">
    <location>
        <position position="474"/>
    </location>
    <ligand>
        <name>heme</name>
        <dbReference type="ChEBI" id="CHEBI:30413"/>
    </ligand>
    <ligandPart>
        <name>Fe</name>
        <dbReference type="ChEBI" id="CHEBI:18248"/>
    </ligandPart>
</feature>
<evidence type="ECO:0000256" key="13">
    <source>
        <dbReference type="PIRSR" id="PIRSR602401-1"/>
    </source>
</evidence>
<dbReference type="InterPro" id="IPR001128">
    <property type="entry name" value="Cyt_P450"/>
</dbReference>
<keyword evidence="6 13" id="KW-0479">Metal-binding</keyword>
<dbReference type="GO" id="GO:0005506">
    <property type="term" value="F:iron ion binding"/>
    <property type="evidence" value="ECO:0007669"/>
    <property type="project" value="InterPro"/>
</dbReference>
<dbReference type="InterPro" id="IPR050476">
    <property type="entry name" value="Insect_CytP450_Detox"/>
</dbReference>